<evidence type="ECO:0000256" key="7">
    <source>
        <dbReference type="ARBA" id="ARBA00023186"/>
    </source>
</evidence>
<dbReference type="SUPFAM" id="SSF144122">
    <property type="entry name" value="Tim10-like"/>
    <property type="match status" value="1"/>
</dbReference>
<keyword evidence="11" id="KW-1185">Reference proteome</keyword>
<comment type="subcellular location">
    <subcellularLocation>
        <location evidence="1 8">Mitochondrion inner membrane</location>
        <topology evidence="1 8">Peripheral membrane protein</topology>
        <orientation evidence="1 8">Intermembrane side</orientation>
    </subcellularLocation>
</comment>
<gene>
    <name evidence="10" type="ORF">TI39_contig343g00004</name>
</gene>
<evidence type="ECO:0000313" key="10">
    <source>
        <dbReference type="EMBL" id="KJY00082.1"/>
    </source>
</evidence>
<comment type="subunit">
    <text evidence="8">Heterohexamer.</text>
</comment>
<keyword evidence="4 8" id="KW-0653">Protein transport</keyword>
<comment type="similarity">
    <text evidence="2 8">Belongs to the small Tim family.</text>
</comment>
<evidence type="ECO:0000256" key="4">
    <source>
        <dbReference type="ARBA" id="ARBA00022927"/>
    </source>
</evidence>
<keyword evidence="3 8" id="KW-0472">Membrane</keyword>
<dbReference type="Gene3D" id="1.10.287.810">
    <property type="entry name" value="Mitochondrial import inner membrane translocase subunit tim13 like domains"/>
    <property type="match status" value="1"/>
</dbReference>
<keyword evidence="5 8" id="KW-0811">Translocation</keyword>
<evidence type="ECO:0000256" key="5">
    <source>
        <dbReference type="ARBA" id="ARBA00023010"/>
    </source>
</evidence>
<comment type="function">
    <text evidence="8">Mitochondrial intermembrane chaperone that participates in the import and insertion of some multi-pass transmembrane proteins into the mitochondrial inner membrane. Also required for the transfer of beta-barrel precursors from the TOM complex to the sorting and assembly machinery (SAM complex) of the outer membrane. Acts as a chaperone-like protein that protects the hydrophobic precursors from aggregation and guide them through the mitochondrial intermembrane space.</text>
</comment>
<evidence type="ECO:0000313" key="11">
    <source>
        <dbReference type="Proteomes" id="UP000033647"/>
    </source>
</evidence>
<dbReference type="STRING" id="1047168.A0A0F4GRQ1"/>
<dbReference type="Proteomes" id="UP000033647">
    <property type="component" value="Unassembled WGS sequence"/>
</dbReference>
<reference evidence="10 11" key="1">
    <citation type="submission" date="2015-03" db="EMBL/GenBank/DDBJ databases">
        <title>RNA-seq based gene annotation and comparative genomics of four Zymoseptoria species reveal species-specific pathogenicity related genes and transposable element activity.</title>
        <authorList>
            <person name="Grandaubert J."/>
            <person name="Bhattacharyya A."/>
            <person name="Stukenbrock E.H."/>
        </authorList>
    </citation>
    <scope>NUCLEOTIDE SEQUENCE [LARGE SCALE GENOMIC DNA]</scope>
    <source>
        <strain evidence="10 11">Zb18110</strain>
    </source>
</reference>
<keyword evidence="3 8" id="KW-0999">Mitochondrion inner membrane</keyword>
<dbReference type="EMBL" id="LAFY01000335">
    <property type="protein sequence ID" value="KJY00082.1"/>
    <property type="molecule type" value="Genomic_DNA"/>
</dbReference>
<dbReference type="GO" id="GO:0015031">
    <property type="term" value="P:protein transport"/>
    <property type="evidence" value="ECO:0007669"/>
    <property type="project" value="UniProtKB-KW"/>
</dbReference>
<feature type="domain" description="Tim10-like" evidence="9">
    <location>
        <begin position="27"/>
        <end position="91"/>
    </location>
</feature>
<keyword evidence="7 8" id="KW-0143">Chaperone</keyword>
<keyword evidence="8" id="KW-0813">Transport</keyword>
<proteinExistence type="inferred from homology"/>
<evidence type="ECO:0000256" key="8">
    <source>
        <dbReference type="RuleBase" id="RU367043"/>
    </source>
</evidence>
<dbReference type="OrthoDB" id="344165at2759"/>
<keyword evidence="8" id="KW-0496">Mitochondrion</keyword>
<name>A0A0F4GRQ1_9PEZI</name>
<evidence type="ECO:0000256" key="1">
    <source>
        <dbReference type="ARBA" id="ARBA00004137"/>
    </source>
</evidence>
<accession>A0A0F4GRQ1</accession>
<evidence type="ECO:0000259" key="9">
    <source>
        <dbReference type="Pfam" id="PF02953"/>
    </source>
</evidence>
<protein>
    <recommendedName>
        <fullName evidence="8">Mitochondrial import inner membrane translocase subunit</fullName>
    </recommendedName>
</protein>
<dbReference type="InterPro" id="IPR035427">
    <property type="entry name" value="Tim10-like_dom_sf"/>
</dbReference>
<keyword evidence="6 8" id="KW-1015">Disulfide bond</keyword>
<sequence>MDELNLSAEAAEGLKNLSVRDRQELQQFVAQETQKAQIQSAVHMLTDKCFKKCITSKITSGALDRSEEPCMRNCVDRFMDASGAVIRHLEQMRQ</sequence>
<evidence type="ECO:0000256" key="6">
    <source>
        <dbReference type="ARBA" id="ARBA00023157"/>
    </source>
</evidence>
<dbReference type="AlphaFoldDB" id="A0A0F4GRQ1"/>
<dbReference type="InterPro" id="IPR004217">
    <property type="entry name" value="Tim10-like"/>
</dbReference>
<comment type="caution">
    <text evidence="10">The sequence shown here is derived from an EMBL/GenBank/DDBJ whole genome shotgun (WGS) entry which is preliminary data.</text>
</comment>
<evidence type="ECO:0000256" key="2">
    <source>
        <dbReference type="ARBA" id="ARBA00006720"/>
    </source>
</evidence>
<comment type="domain">
    <text evidence="8">The twin CX3C motif contains 4 conserved Cys residues that form 2 disulfide bonds in the mitochondrial intermembrane space.</text>
</comment>
<organism evidence="10 11">
    <name type="scientific">Zymoseptoria brevis</name>
    <dbReference type="NCBI Taxonomy" id="1047168"/>
    <lineage>
        <taxon>Eukaryota</taxon>
        <taxon>Fungi</taxon>
        <taxon>Dikarya</taxon>
        <taxon>Ascomycota</taxon>
        <taxon>Pezizomycotina</taxon>
        <taxon>Dothideomycetes</taxon>
        <taxon>Dothideomycetidae</taxon>
        <taxon>Mycosphaerellales</taxon>
        <taxon>Mycosphaerellaceae</taxon>
        <taxon>Zymoseptoria</taxon>
    </lineage>
</organism>
<dbReference type="GO" id="GO:0005743">
    <property type="term" value="C:mitochondrial inner membrane"/>
    <property type="evidence" value="ECO:0007669"/>
    <property type="project" value="UniProtKB-SubCell"/>
</dbReference>
<evidence type="ECO:0000256" key="3">
    <source>
        <dbReference type="ARBA" id="ARBA00022792"/>
    </source>
</evidence>
<dbReference type="Pfam" id="PF02953">
    <property type="entry name" value="zf-Tim10_DDP"/>
    <property type="match status" value="1"/>
</dbReference>